<evidence type="ECO:0000259" key="2">
    <source>
        <dbReference type="Pfam" id="PF00086"/>
    </source>
</evidence>
<sequence length="137" mass="15789">MTEAYRRDPVGCAEARRSALLKNQLLLRHGRPLQQHFMPECSPDGAYQQKQCHSVANQPRKCSASVWSQTSFFSAPMKRVQIPFKHVNQLASVFWAFKRRDVNVPFSHGNRLTTTTCIQPTRTLLTAMKLNKRPYFP</sequence>
<comment type="caution">
    <text evidence="3">The sequence shown here is derived from an EMBL/GenBank/DDBJ whole genome shotgun (WGS) entry which is preliminary data.</text>
</comment>
<reference evidence="3" key="1">
    <citation type="submission" date="2018-11" db="EMBL/GenBank/DDBJ databases">
        <authorList>
            <consortium name="Pathogen Informatics"/>
        </authorList>
    </citation>
    <scope>NUCLEOTIDE SEQUENCE</scope>
</reference>
<evidence type="ECO:0000313" key="3">
    <source>
        <dbReference type="EMBL" id="VEL21981.1"/>
    </source>
</evidence>
<keyword evidence="1" id="KW-1015">Disulfide bond</keyword>
<proteinExistence type="predicted"/>
<dbReference type="Gene3D" id="4.10.800.10">
    <property type="entry name" value="Thyroglobulin type-1"/>
    <property type="match status" value="1"/>
</dbReference>
<dbReference type="Pfam" id="PF00086">
    <property type="entry name" value="Thyroglobulin_1"/>
    <property type="match status" value="1"/>
</dbReference>
<evidence type="ECO:0000313" key="4">
    <source>
        <dbReference type="Proteomes" id="UP000784294"/>
    </source>
</evidence>
<feature type="domain" description="Thyroglobulin type-1" evidence="2">
    <location>
        <begin position="12"/>
        <end position="62"/>
    </location>
</feature>
<name>A0A448WWN9_9PLAT</name>
<dbReference type="Proteomes" id="UP000784294">
    <property type="component" value="Unassembled WGS sequence"/>
</dbReference>
<protein>
    <recommendedName>
        <fullName evidence="2">Thyroglobulin type-1 domain-containing protein</fullName>
    </recommendedName>
</protein>
<dbReference type="AlphaFoldDB" id="A0A448WWN9"/>
<organism evidence="3 4">
    <name type="scientific">Protopolystoma xenopodis</name>
    <dbReference type="NCBI Taxonomy" id="117903"/>
    <lineage>
        <taxon>Eukaryota</taxon>
        <taxon>Metazoa</taxon>
        <taxon>Spiralia</taxon>
        <taxon>Lophotrochozoa</taxon>
        <taxon>Platyhelminthes</taxon>
        <taxon>Monogenea</taxon>
        <taxon>Polyopisthocotylea</taxon>
        <taxon>Polystomatidea</taxon>
        <taxon>Polystomatidae</taxon>
        <taxon>Protopolystoma</taxon>
    </lineage>
</organism>
<keyword evidence="4" id="KW-1185">Reference proteome</keyword>
<evidence type="ECO:0000256" key="1">
    <source>
        <dbReference type="ARBA" id="ARBA00023157"/>
    </source>
</evidence>
<dbReference type="SUPFAM" id="SSF57610">
    <property type="entry name" value="Thyroglobulin type-1 domain"/>
    <property type="match status" value="1"/>
</dbReference>
<accession>A0A448WWN9</accession>
<gene>
    <name evidence="3" type="ORF">PXEA_LOCUS15421</name>
</gene>
<dbReference type="InterPro" id="IPR000716">
    <property type="entry name" value="Thyroglobulin_1"/>
</dbReference>
<dbReference type="InterPro" id="IPR036857">
    <property type="entry name" value="Thyroglobulin_1_sf"/>
</dbReference>
<dbReference type="EMBL" id="CAAALY010054078">
    <property type="protein sequence ID" value="VEL21981.1"/>
    <property type="molecule type" value="Genomic_DNA"/>
</dbReference>